<evidence type="ECO:0000313" key="2">
    <source>
        <dbReference type="Proteomes" id="UP000039370"/>
    </source>
</evidence>
<evidence type="ECO:0008006" key="3">
    <source>
        <dbReference type="Google" id="ProtNLM"/>
    </source>
</evidence>
<dbReference type="AlphaFoldDB" id="A0A0B7IGT4"/>
<dbReference type="RefSeq" id="WP_041986685.1">
    <property type="nucleotide sequence ID" value="NZ_JBIUQU010000001.1"/>
</dbReference>
<sequence length="566" mass="65858">MKTLILHIIAMFSLKSCPQTPLDTMQKLPLKYVEIQEPVINKSLRVAGGSHCKFSETNGCYLVNADYVIYQDCDSLHIFYPDMATFKRFKHFGQVLATDKNHIYYRGKPMPIATEGFEVVAGKHRSRDKIGNYYGEDYFWKTDQFAFFGTQKLDVAHPKTFRATQYFNGNDFEDEAYFYYIDFDKKTPIFEKIAKTEIDSTIVYHQGKKLYYEGEVVKRVNRVLYKTSKYVLINTAWSGEAPVLEKATGNFDAETLQGLSPSYSKDKNHVYCGIAPVPIASDRLAFVKVFDQVNSQYVTDGRVIYQNDSILRKGLDAATFGMFPKSDFYYDKHGIYKREYDEKTESLVNIKMPFIYKEPVSLQTATYVNNHFIYGNQVVYPWGDTPQLFKNLTDKQLHLIKTTGAKLTNINDKVFVKEVFDYNLYRANNTIYWDGKPLQADAKTFTSEGFFFKDKDHLYQFDHEEGLFIVKNVSPSSFKMTRNGLYDDGEYLYHFNRKLIRSEQWELLAIYAGYRLGCSLDTHPQSDYYLFKNSEGYHLVKISDKVQIRFLGKTLPKRSETYILTQ</sequence>
<accession>A0A0B7IGT4</accession>
<name>A0A0B7IGT4_9FLAO</name>
<organism evidence="1 2">
    <name type="scientific">Capnocytophaga canimorsus</name>
    <dbReference type="NCBI Taxonomy" id="28188"/>
    <lineage>
        <taxon>Bacteria</taxon>
        <taxon>Pseudomonadati</taxon>
        <taxon>Bacteroidota</taxon>
        <taxon>Flavobacteriia</taxon>
        <taxon>Flavobacteriales</taxon>
        <taxon>Flavobacteriaceae</taxon>
        <taxon>Capnocytophaga</taxon>
    </lineage>
</organism>
<dbReference type="Proteomes" id="UP000039370">
    <property type="component" value="Unassembled WGS sequence"/>
</dbReference>
<proteinExistence type="predicted"/>
<gene>
    <name evidence="1" type="ORF">CCAN11_2250007</name>
</gene>
<protein>
    <recommendedName>
        <fullName evidence="3">DKNYY family protein</fullName>
    </recommendedName>
</protein>
<evidence type="ECO:0000313" key="1">
    <source>
        <dbReference type="EMBL" id="CEN51065.1"/>
    </source>
</evidence>
<reference evidence="2" key="1">
    <citation type="submission" date="2015-01" db="EMBL/GenBank/DDBJ databases">
        <authorList>
            <person name="MANFREDI Pablo"/>
        </authorList>
    </citation>
    <scope>NUCLEOTIDE SEQUENCE [LARGE SCALE GENOMIC DNA]</scope>
    <source>
        <strain evidence="2">Cc11</strain>
    </source>
</reference>
<dbReference type="EMBL" id="CDOK01000141">
    <property type="protein sequence ID" value="CEN51065.1"/>
    <property type="molecule type" value="Genomic_DNA"/>
</dbReference>